<evidence type="ECO:0000313" key="1">
    <source>
        <dbReference type="EMBL" id="OGG84928.1"/>
    </source>
</evidence>
<reference evidence="1 2" key="1">
    <citation type="journal article" date="2016" name="Nat. Commun.">
        <title>Thousands of microbial genomes shed light on interconnected biogeochemical processes in an aquifer system.</title>
        <authorList>
            <person name="Anantharaman K."/>
            <person name="Brown C.T."/>
            <person name="Hug L.A."/>
            <person name="Sharon I."/>
            <person name="Castelle C.J."/>
            <person name="Probst A.J."/>
            <person name="Thomas B.C."/>
            <person name="Singh A."/>
            <person name="Wilkins M.J."/>
            <person name="Karaoz U."/>
            <person name="Brodie E.L."/>
            <person name="Williams K.H."/>
            <person name="Hubbard S.S."/>
            <person name="Banfield J.F."/>
        </authorList>
    </citation>
    <scope>NUCLEOTIDE SEQUENCE [LARGE SCALE GENOMIC DNA]</scope>
</reference>
<name>A0A1F6FGF8_9BACT</name>
<dbReference type="EMBL" id="MFMM01000001">
    <property type="protein sequence ID" value="OGG84928.1"/>
    <property type="molecule type" value="Genomic_DNA"/>
</dbReference>
<gene>
    <name evidence="1" type="ORF">A3G90_02570</name>
</gene>
<sequence length="115" mass="12354">MDSIKIIATPPGQAPEEVRQQWVGLTIPLAQQEKGGFQMGVLGGTANNLGGYQVLSKDAFALLLAKSQTAYLWFAENAFFGSHLVFARAVCEFLPGVETVVGHDPLGMDDPDEFA</sequence>
<evidence type="ECO:0000313" key="2">
    <source>
        <dbReference type="Proteomes" id="UP000177325"/>
    </source>
</evidence>
<dbReference type="Proteomes" id="UP000177325">
    <property type="component" value="Unassembled WGS sequence"/>
</dbReference>
<proteinExistence type="predicted"/>
<comment type="caution">
    <text evidence="1">The sequence shown here is derived from an EMBL/GenBank/DDBJ whole genome shotgun (WGS) entry which is preliminary data.</text>
</comment>
<accession>A0A1F6FGF8</accession>
<protein>
    <submittedName>
        <fullName evidence="1">Uncharacterized protein</fullName>
    </submittedName>
</protein>
<organism evidence="1 2">
    <name type="scientific">Candidatus Kaiserbacteria bacterium RIFCSPLOWO2_12_FULL_45_26</name>
    <dbReference type="NCBI Taxonomy" id="1798525"/>
    <lineage>
        <taxon>Bacteria</taxon>
        <taxon>Candidatus Kaiseribacteriota</taxon>
    </lineage>
</organism>
<dbReference type="AlphaFoldDB" id="A0A1F6FGF8"/>